<feature type="compositionally biased region" description="Basic and acidic residues" evidence="5">
    <location>
        <begin position="117"/>
        <end position="127"/>
    </location>
</feature>
<feature type="region of interest" description="Disordered" evidence="5">
    <location>
        <begin position="113"/>
        <end position="165"/>
    </location>
</feature>
<protein>
    <recommendedName>
        <fullName evidence="9">Magnesium transport protein CorA</fullName>
    </recommendedName>
</protein>
<dbReference type="AlphaFoldDB" id="A0A194VR14"/>
<dbReference type="EMBL" id="CM003099">
    <property type="protein sequence ID" value="KUI66265.1"/>
    <property type="molecule type" value="Genomic_DNA"/>
</dbReference>
<evidence type="ECO:0008006" key="9">
    <source>
        <dbReference type="Google" id="ProtNLM"/>
    </source>
</evidence>
<feature type="transmembrane region" description="Helical" evidence="6">
    <location>
        <begin position="891"/>
        <end position="911"/>
    </location>
</feature>
<evidence type="ECO:0000256" key="5">
    <source>
        <dbReference type="SAM" id="MobiDB-lite"/>
    </source>
</evidence>
<dbReference type="InterPro" id="IPR002523">
    <property type="entry name" value="MgTranspt_CorA/ZnTranspt_ZntB"/>
</dbReference>
<keyword evidence="4 6" id="KW-0472">Membrane</keyword>
<feature type="region of interest" description="Disordered" evidence="5">
    <location>
        <begin position="344"/>
        <end position="367"/>
    </location>
</feature>
<proteinExistence type="predicted"/>
<dbReference type="GO" id="GO:0016020">
    <property type="term" value="C:membrane"/>
    <property type="evidence" value="ECO:0007669"/>
    <property type="project" value="UniProtKB-SubCell"/>
</dbReference>
<feature type="compositionally biased region" description="Polar residues" evidence="5">
    <location>
        <begin position="523"/>
        <end position="543"/>
    </location>
</feature>
<evidence type="ECO:0000313" key="7">
    <source>
        <dbReference type="EMBL" id="KUI66265.1"/>
    </source>
</evidence>
<accession>A0A194VR14</accession>
<gene>
    <name evidence="7" type="ORF">VM1G_02448</name>
</gene>
<evidence type="ECO:0000256" key="4">
    <source>
        <dbReference type="ARBA" id="ARBA00023136"/>
    </source>
</evidence>
<sequence>MGDRDAKSTCLSADSHDDHVQDPVLHYLGCLEFCERADYLDGHPEYRKQIEDELRRIHHLRKFVAKDCAESRLVEKVKESMNAWRGGSLYNDEYGIKAVQEWRLEKGLKNKVSQGEPRFENSQDSHQDHHRTHHQEHQQGHQQGHHPGHHSDTSQGHDQSLHQDYDPDYDIYAHLTRFKNSVPVDELNDCRFHGRFPNHKTDVRCLLEKGNEAMPNPLKMSRSSNSAVDTDDAIINYFHFPANNMDKAMARYFDEDDINYDQEPTEGNRTHAYMMLRRQYWKGQQNGGKSSEVHARHLRPLCETVSSDPEHVEASPKNMVLFMPYLHWETDRRREKISQFLDEETEKHRRIKEEKEKEQKNRRQELRGDLVIPMHNTKGKDIQWTQAADYSNSHQAAPPPTVPRTAGLGFAAKIKLYPRLHRHFVSPIFKKDDDGSVRAGKEVGQVLLDAAMLHEAMSIYRDKKFIEKYLHNDPPLHPRRTLDQAYYWTLKTTRSRDRDQVVYRGTTPEPEHSIDPKFKKWTCQGSTSSATNSPKQEIQQSERANAGHGGRAATEGSGDQPATDKTSQVGSHCIHCRHYIQEVSRILMVDQLWMWILDESTIITAFPRRYGVNKQDKSGVHKAIRNRLKSLRHDHIKSVFDLALIILDECSNTFFDRTKTADRQPEVLGIFSQAIGNINNKQTISFHHLWEWTEKLGSLTSRRNVAATITELVAPLVNISPEGKLQREIKDIMDELGIMIYINEQQRAVMKKFVKNAKGLLNHKLNPSKSSTKTKDQRKTELKWFSKMAEELLDDVDDRINELSGLRRSAETTSKSLDDLLALKQQQASVVQAWQSVEQAEEAMKQGRSIMIFTVITIVFLPLAFMSSIFGMNNPEIAGGGPMSLGKQLRLMFGVSAGIIFLVLVFAYSTFIRNLCWLAYRYIITWVLVQSRAYDHVYLSLDLRSATMTRKVEDEVKSMKALAKKTKQIRTTERLKMERSRHDLELGI</sequence>
<reference evidence="7" key="1">
    <citation type="submission" date="2014-12" db="EMBL/GenBank/DDBJ databases">
        <title>Genome Sequence of Valsa Canker Pathogens Uncovers a Specific Adaption of Colonization on Woody Bark.</title>
        <authorList>
            <person name="Yin Z."/>
            <person name="Liu H."/>
            <person name="Gao X."/>
            <person name="Li Z."/>
            <person name="Song N."/>
            <person name="Ke X."/>
            <person name="Dai Q."/>
            <person name="Wu Y."/>
            <person name="Sun Y."/>
            <person name="Xu J.-R."/>
            <person name="Kang Z.K."/>
            <person name="Wang L."/>
            <person name="Huang L."/>
        </authorList>
    </citation>
    <scope>NUCLEOTIDE SEQUENCE [LARGE SCALE GENOMIC DNA]</scope>
    <source>
        <strain evidence="7">03-8</strain>
    </source>
</reference>
<comment type="subcellular location">
    <subcellularLocation>
        <location evidence="1">Membrane</location>
        <topology evidence="1">Multi-pass membrane protein</topology>
    </subcellularLocation>
</comment>
<evidence type="ECO:0000256" key="2">
    <source>
        <dbReference type="ARBA" id="ARBA00022692"/>
    </source>
</evidence>
<evidence type="ECO:0000256" key="3">
    <source>
        <dbReference type="ARBA" id="ARBA00022989"/>
    </source>
</evidence>
<evidence type="ECO:0000313" key="8">
    <source>
        <dbReference type="Proteomes" id="UP000078559"/>
    </source>
</evidence>
<evidence type="ECO:0000256" key="1">
    <source>
        <dbReference type="ARBA" id="ARBA00004141"/>
    </source>
</evidence>
<dbReference type="Gene3D" id="1.20.58.340">
    <property type="entry name" value="Magnesium transport protein CorA, transmembrane region"/>
    <property type="match status" value="1"/>
</dbReference>
<dbReference type="InterPro" id="IPR045863">
    <property type="entry name" value="CorA_TM1_TM2"/>
</dbReference>
<dbReference type="PANTHER" id="PTHR47685">
    <property type="entry name" value="MAGNESIUM TRANSPORT PROTEIN CORA"/>
    <property type="match status" value="1"/>
</dbReference>
<dbReference type="InterPro" id="IPR050829">
    <property type="entry name" value="CorA_MIT"/>
</dbReference>
<keyword evidence="2 6" id="KW-0812">Transmembrane</keyword>
<dbReference type="SUPFAM" id="SSF144083">
    <property type="entry name" value="Magnesium transport protein CorA, transmembrane region"/>
    <property type="match status" value="1"/>
</dbReference>
<name>A0A194VR14_CYTMA</name>
<dbReference type="OrthoDB" id="341259at2759"/>
<feature type="compositionally biased region" description="Basic and acidic residues" evidence="5">
    <location>
        <begin position="345"/>
        <end position="367"/>
    </location>
</feature>
<dbReference type="PANTHER" id="PTHR47685:SF1">
    <property type="entry name" value="MAGNESIUM TRANSPORT PROTEIN CORA"/>
    <property type="match status" value="1"/>
</dbReference>
<feature type="transmembrane region" description="Helical" evidence="6">
    <location>
        <begin position="850"/>
        <end position="870"/>
    </location>
</feature>
<keyword evidence="8" id="KW-1185">Reference proteome</keyword>
<keyword evidence="3 6" id="KW-1133">Transmembrane helix</keyword>
<dbReference type="Proteomes" id="UP000078559">
    <property type="component" value="Chromosome 2"/>
</dbReference>
<evidence type="ECO:0000256" key="6">
    <source>
        <dbReference type="SAM" id="Phobius"/>
    </source>
</evidence>
<organism evidence="7 8">
    <name type="scientific">Cytospora mali</name>
    <name type="common">Apple Valsa canker fungus</name>
    <name type="synonym">Valsa mali</name>
    <dbReference type="NCBI Taxonomy" id="578113"/>
    <lineage>
        <taxon>Eukaryota</taxon>
        <taxon>Fungi</taxon>
        <taxon>Dikarya</taxon>
        <taxon>Ascomycota</taxon>
        <taxon>Pezizomycotina</taxon>
        <taxon>Sordariomycetes</taxon>
        <taxon>Sordariomycetidae</taxon>
        <taxon>Diaporthales</taxon>
        <taxon>Cytosporaceae</taxon>
        <taxon>Cytospora</taxon>
    </lineage>
</organism>
<dbReference type="Pfam" id="PF01544">
    <property type="entry name" value="CorA"/>
    <property type="match status" value="1"/>
</dbReference>
<feature type="compositionally biased region" description="Basic and acidic residues" evidence="5">
    <location>
        <begin position="509"/>
        <end position="518"/>
    </location>
</feature>
<feature type="region of interest" description="Disordered" evidence="5">
    <location>
        <begin position="499"/>
        <end position="567"/>
    </location>
</feature>
<dbReference type="GO" id="GO:0046873">
    <property type="term" value="F:metal ion transmembrane transporter activity"/>
    <property type="evidence" value="ECO:0007669"/>
    <property type="project" value="InterPro"/>
</dbReference>